<feature type="domain" description="Thiamine pyrophosphate enzyme N-terminal TPP-binding" evidence="6">
    <location>
        <begin position="3"/>
        <end position="106"/>
    </location>
</feature>
<comment type="similarity">
    <text evidence="1 3">Belongs to the TPP enzyme family.</text>
</comment>
<dbReference type="SUPFAM" id="SSF52467">
    <property type="entry name" value="DHS-like NAD/FAD-binding domain"/>
    <property type="match status" value="1"/>
</dbReference>
<organism evidence="7 8">
    <name type="scientific">Mucilaginibacter mali</name>
    <dbReference type="NCBI Taxonomy" id="2740462"/>
    <lineage>
        <taxon>Bacteria</taxon>
        <taxon>Pseudomonadati</taxon>
        <taxon>Bacteroidota</taxon>
        <taxon>Sphingobacteriia</taxon>
        <taxon>Sphingobacteriales</taxon>
        <taxon>Sphingobacteriaceae</taxon>
        <taxon>Mucilaginibacter</taxon>
    </lineage>
</organism>
<dbReference type="InterPro" id="IPR012001">
    <property type="entry name" value="Thiamin_PyroP_enz_TPP-bd_dom"/>
</dbReference>
<dbReference type="EMBL" id="CP054139">
    <property type="protein sequence ID" value="QKJ31490.1"/>
    <property type="molecule type" value="Genomic_DNA"/>
</dbReference>
<evidence type="ECO:0000256" key="2">
    <source>
        <dbReference type="ARBA" id="ARBA00023052"/>
    </source>
</evidence>
<evidence type="ECO:0000313" key="7">
    <source>
        <dbReference type="EMBL" id="QKJ31490.1"/>
    </source>
</evidence>
<dbReference type="CDD" id="cd07035">
    <property type="entry name" value="TPP_PYR_POX_like"/>
    <property type="match status" value="1"/>
</dbReference>
<evidence type="ECO:0000256" key="3">
    <source>
        <dbReference type="RuleBase" id="RU362132"/>
    </source>
</evidence>
<dbReference type="PANTHER" id="PTHR18968:SF142">
    <property type="entry name" value="ACETOLACTATE SYNTHASE"/>
    <property type="match status" value="1"/>
</dbReference>
<dbReference type="Gene3D" id="3.40.50.1220">
    <property type="entry name" value="TPP-binding domain"/>
    <property type="match status" value="1"/>
</dbReference>
<dbReference type="GO" id="GO:0009099">
    <property type="term" value="P:L-valine biosynthetic process"/>
    <property type="evidence" value="ECO:0007669"/>
    <property type="project" value="TreeGrafter"/>
</dbReference>
<gene>
    <name evidence="7" type="ORF">HQ865_17525</name>
</gene>
<dbReference type="GO" id="GO:0030976">
    <property type="term" value="F:thiamine pyrophosphate binding"/>
    <property type="evidence" value="ECO:0007669"/>
    <property type="project" value="InterPro"/>
</dbReference>
<feature type="domain" description="Thiamine pyrophosphate enzyme TPP-binding" evidence="5">
    <location>
        <begin position="404"/>
        <end position="554"/>
    </location>
</feature>
<dbReference type="InterPro" id="IPR012000">
    <property type="entry name" value="Thiamin_PyroP_enz_cen_dom"/>
</dbReference>
<dbReference type="Proteomes" id="UP000505355">
    <property type="component" value="Chromosome"/>
</dbReference>
<dbReference type="InterPro" id="IPR029061">
    <property type="entry name" value="THDP-binding"/>
</dbReference>
<keyword evidence="2 3" id="KW-0786">Thiamine pyrophosphate</keyword>
<sequence>MIRVSDYIIQEIAKYTNRVFLVTGGGAMHLNDAIGRNKNVEYVCMHHEQSCAIAAESYSRITGKLGVVNVTSGPGGINAINGVFGAWVDSIPMLVVSGQVKRETCVSTYGLTGKLRQLGDQEADIINMVDGITKYAVFVNDPLKIRYHVEKAIYLALNGRPGPCWLDIPIDVQASLIDPEKLGGYDNAEDELQFNEPEITEQINSLITLISEAERPVVYAGSGIHHSKTYEQFFKLIDLLGIPVVTAWNSNDLLPDSHPLYAGRPGIIGNRAGNFTVQNADLLLVLGSRLNIRLVSYNWENFARNAYKVCVDIDSIEMEKPTCRFDMKINTDLRLFFKLFLKQAGNTNFPARQDWVNWCKERVAKYPVCLPEYWSLPDLVNPYCFVDEMSKHLKEDEVVVCADGTACVVTFQGVRVKKGQRIFHNSGCASMGYDLPAAVGAYYSGPKTNRIICIAGDGSIMMNIQELQTIGGGKLPLQIFVFNNKGYHSIRQTQHNFFKDNIVGCGLDSGLSFPDFEKIAAAFDLGYFSIKNHDELKANLGTIMGGDMPFICEVFLTLDQEFSPKLSSKKLDNGTMISSPLEDMYPFLPADELQSNMLKSIKIHNN</sequence>
<feature type="domain" description="Thiamine pyrophosphate enzyme central" evidence="4">
    <location>
        <begin position="203"/>
        <end position="336"/>
    </location>
</feature>
<dbReference type="InterPro" id="IPR045229">
    <property type="entry name" value="TPP_enz"/>
</dbReference>
<dbReference type="CDD" id="cd00568">
    <property type="entry name" value="TPP_enzymes"/>
    <property type="match status" value="1"/>
</dbReference>
<proteinExistence type="inferred from homology"/>
<evidence type="ECO:0000259" key="4">
    <source>
        <dbReference type="Pfam" id="PF00205"/>
    </source>
</evidence>
<dbReference type="GO" id="GO:0003984">
    <property type="term" value="F:acetolactate synthase activity"/>
    <property type="evidence" value="ECO:0007669"/>
    <property type="project" value="TreeGrafter"/>
</dbReference>
<evidence type="ECO:0000259" key="6">
    <source>
        <dbReference type="Pfam" id="PF02776"/>
    </source>
</evidence>
<dbReference type="Pfam" id="PF02775">
    <property type="entry name" value="TPP_enzyme_C"/>
    <property type="match status" value="1"/>
</dbReference>
<dbReference type="InterPro" id="IPR029035">
    <property type="entry name" value="DHS-like_NAD/FAD-binding_dom"/>
</dbReference>
<reference evidence="7 8" key="1">
    <citation type="submission" date="2020-05" db="EMBL/GenBank/DDBJ databases">
        <title>Mucilaginibacter mali sp. nov.</title>
        <authorList>
            <person name="Kim H.S."/>
            <person name="Lee K.C."/>
            <person name="Suh M.K."/>
            <person name="Kim J.-S."/>
            <person name="Han K.-I."/>
            <person name="Eom M.K."/>
            <person name="Shin Y.K."/>
            <person name="Lee J.-S."/>
        </authorList>
    </citation>
    <scope>NUCLEOTIDE SEQUENCE [LARGE SCALE GENOMIC DNA]</scope>
    <source>
        <strain evidence="7 8">G2-14</strain>
    </source>
</reference>
<dbReference type="Gene3D" id="3.40.50.970">
    <property type="match status" value="2"/>
</dbReference>
<dbReference type="GO" id="GO:0005948">
    <property type="term" value="C:acetolactate synthase complex"/>
    <property type="evidence" value="ECO:0007669"/>
    <property type="project" value="TreeGrafter"/>
</dbReference>
<dbReference type="GO" id="GO:0000287">
    <property type="term" value="F:magnesium ion binding"/>
    <property type="evidence" value="ECO:0007669"/>
    <property type="project" value="InterPro"/>
</dbReference>
<evidence type="ECO:0000259" key="5">
    <source>
        <dbReference type="Pfam" id="PF02775"/>
    </source>
</evidence>
<dbReference type="PANTHER" id="PTHR18968">
    <property type="entry name" value="THIAMINE PYROPHOSPHATE ENZYMES"/>
    <property type="match status" value="1"/>
</dbReference>
<dbReference type="AlphaFoldDB" id="A0A7D4QM30"/>
<accession>A0A7D4QM30</accession>
<keyword evidence="8" id="KW-1185">Reference proteome</keyword>
<protein>
    <submittedName>
        <fullName evidence="7">Thiamine pyrophosphate-binding protein</fullName>
    </submittedName>
</protein>
<dbReference type="RefSeq" id="WP_173416150.1">
    <property type="nucleotide sequence ID" value="NZ_CP054139.1"/>
</dbReference>
<dbReference type="KEGG" id="mmab:HQ865_17525"/>
<dbReference type="InterPro" id="IPR011766">
    <property type="entry name" value="TPP_enzyme_TPP-bd"/>
</dbReference>
<dbReference type="GO" id="GO:0009097">
    <property type="term" value="P:isoleucine biosynthetic process"/>
    <property type="evidence" value="ECO:0007669"/>
    <property type="project" value="TreeGrafter"/>
</dbReference>
<name>A0A7D4QM30_9SPHI</name>
<dbReference type="GO" id="GO:0050660">
    <property type="term" value="F:flavin adenine dinucleotide binding"/>
    <property type="evidence" value="ECO:0007669"/>
    <property type="project" value="TreeGrafter"/>
</dbReference>
<dbReference type="SUPFAM" id="SSF52518">
    <property type="entry name" value="Thiamin diphosphate-binding fold (THDP-binding)"/>
    <property type="match status" value="2"/>
</dbReference>
<dbReference type="Pfam" id="PF00205">
    <property type="entry name" value="TPP_enzyme_M"/>
    <property type="match status" value="1"/>
</dbReference>
<evidence type="ECO:0000256" key="1">
    <source>
        <dbReference type="ARBA" id="ARBA00007812"/>
    </source>
</evidence>
<dbReference type="Pfam" id="PF02776">
    <property type="entry name" value="TPP_enzyme_N"/>
    <property type="match status" value="1"/>
</dbReference>
<evidence type="ECO:0000313" key="8">
    <source>
        <dbReference type="Proteomes" id="UP000505355"/>
    </source>
</evidence>